<dbReference type="InterPro" id="IPR010633">
    <property type="entry name" value="Phage_lambda_GpZ"/>
</dbReference>
<gene>
    <name evidence="2" type="ORF">NCTC11224_03924</name>
</gene>
<dbReference type="PROSITE" id="PS50112">
    <property type="entry name" value="PAS"/>
    <property type="match status" value="1"/>
</dbReference>
<dbReference type="RefSeq" id="WP_055176054.1">
    <property type="nucleotide sequence ID" value="NZ_JAIWZC010000001.1"/>
</dbReference>
<keyword evidence="3" id="KW-1185">Reference proteome</keyword>
<evidence type="ECO:0000313" key="2">
    <source>
        <dbReference type="EMBL" id="SQB14870.1"/>
    </source>
</evidence>
<sequence length="207" mass="22338">MSGIGIEISSETMERVQALLANIPKGAERAYSNAINRGLSRVKSAAWRNVKQVYTVQSSALKDATNTSIEKASTGNLAGFVRFAGYKIPLYKFKVSPKQPGNKKLVHAAVKKGGGAVFESAFIAAMKNGHTGVFERTGEQGIQKRLAKTKTKGGTQHTEKVSELMGLSAAQMVGEETVSTQVQEEAQKLVNERLEHEIDRLLNGYGG</sequence>
<dbReference type="Pfam" id="PF06763">
    <property type="entry name" value="Minor_tail_Z"/>
    <property type="match status" value="1"/>
</dbReference>
<organism evidence="2 3">
    <name type="scientific">Enterocloster clostridioformis</name>
    <dbReference type="NCBI Taxonomy" id="1531"/>
    <lineage>
        <taxon>Bacteria</taxon>
        <taxon>Bacillati</taxon>
        <taxon>Bacillota</taxon>
        <taxon>Clostridia</taxon>
        <taxon>Lachnospirales</taxon>
        <taxon>Lachnospiraceae</taxon>
        <taxon>Enterocloster</taxon>
    </lineage>
</organism>
<feature type="domain" description="PAS" evidence="1">
    <location>
        <begin position="158"/>
        <end position="201"/>
    </location>
</feature>
<dbReference type="InterPro" id="IPR000014">
    <property type="entry name" value="PAS"/>
</dbReference>
<dbReference type="Proteomes" id="UP000251853">
    <property type="component" value="Unassembled WGS sequence"/>
</dbReference>
<protein>
    <recommendedName>
        <fullName evidence="1">PAS domain-containing protein</fullName>
    </recommendedName>
</protein>
<dbReference type="EMBL" id="UAVW01000016">
    <property type="protein sequence ID" value="SQB14870.1"/>
    <property type="molecule type" value="Genomic_DNA"/>
</dbReference>
<evidence type="ECO:0000313" key="3">
    <source>
        <dbReference type="Proteomes" id="UP000251853"/>
    </source>
</evidence>
<reference evidence="2 3" key="1">
    <citation type="submission" date="2018-06" db="EMBL/GenBank/DDBJ databases">
        <authorList>
            <consortium name="Pathogen Informatics"/>
            <person name="Doyle S."/>
        </authorList>
    </citation>
    <scope>NUCLEOTIDE SEQUENCE [LARGE SCALE GENOMIC DNA]</scope>
    <source>
        <strain evidence="2 3">NCTC11224</strain>
    </source>
</reference>
<proteinExistence type="predicted"/>
<dbReference type="AlphaFoldDB" id="A0A2X2WMD9"/>
<accession>A0A2X2WMD9</accession>
<name>A0A2X2WMD9_9FIRM</name>
<evidence type="ECO:0000259" key="1">
    <source>
        <dbReference type="PROSITE" id="PS50112"/>
    </source>
</evidence>